<evidence type="ECO:0000256" key="3">
    <source>
        <dbReference type="ARBA" id="ARBA00022730"/>
    </source>
</evidence>
<dbReference type="InterPro" id="IPR036510">
    <property type="entry name" value="Ribosomal_bS20_sf"/>
</dbReference>
<comment type="function">
    <text evidence="1 8">Binds directly to 16S ribosomal RNA.</text>
</comment>
<dbReference type="AlphaFoldDB" id="A0A3G8M9P5"/>
<evidence type="ECO:0000313" key="12">
    <source>
        <dbReference type="Proteomes" id="UP000273982"/>
    </source>
</evidence>
<keyword evidence="3 8" id="KW-0699">rRNA-binding</keyword>
<dbReference type="GO" id="GO:0015935">
    <property type="term" value="C:small ribosomal subunit"/>
    <property type="evidence" value="ECO:0007669"/>
    <property type="project" value="TreeGrafter"/>
</dbReference>
<gene>
    <name evidence="8" type="primary">rpsT</name>
    <name evidence="10" type="ORF">EHO51_05685</name>
    <name evidence="11" type="ORF">F7D13_01600</name>
</gene>
<organism evidence="10 12">
    <name type="scientific">Methylocystis rosea</name>
    <dbReference type="NCBI Taxonomy" id="173366"/>
    <lineage>
        <taxon>Bacteria</taxon>
        <taxon>Pseudomonadati</taxon>
        <taxon>Pseudomonadota</taxon>
        <taxon>Alphaproteobacteria</taxon>
        <taxon>Hyphomicrobiales</taxon>
        <taxon>Methylocystaceae</taxon>
        <taxon>Methylocystis</taxon>
    </lineage>
</organism>
<proteinExistence type="inferred from homology"/>
<dbReference type="EMBL" id="CP034086">
    <property type="protein sequence ID" value="AZG78527.1"/>
    <property type="molecule type" value="Genomic_DNA"/>
</dbReference>
<dbReference type="Proteomes" id="UP000273982">
    <property type="component" value="Chromosome"/>
</dbReference>
<dbReference type="PANTHER" id="PTHR33398:SF1">
    <property type="entry name" value="SMALL RIBOSOMAL SUBUNIT PROTEIN BS20C"/>
    <property type="match status" value="1"/>
</dbReference>
<dbReference type="Proteomes" id="UP000424673">
    <property type="component" value="Chromosome"/>
</dbReference>
<reference evidence="13" key="2">
    <citation type="submission" date="2019-09" db="EMBL/GenBank/DDBJ databases">
        <title>Isolation and complete genome sequencing of Methylocystis species.</title>
        <authorList>
            <person name="Rumah B.L."/>
            <person name="Stead C.E."/>
            <person name="Stevens B.C."/>
            <person name="Minton N.P."/>
            <person name="Grosse-Honebrink A."/>
            <person name="Zhang Y."/>
        </authorList>
    </citation>
    <scope>NUCLEOTIDE SEQUENCE [LARGE SCALE GENOMIC DNA]</scope>
    <source>
        <strain evidence="13">BRCS1</strain>
    </source>
</reference>
<dbReference type="KEGG" id="mros:EHO51_05685"/>
<feature type="region of interest" description="Disordered" evidence="9">
    <location>
        <begin position="1"/>
        <end position="22"/>
    </location>
</feature>
<keyword evidence="4 8" id="KW-0694">RNA-binding</keyword>
<evidence type="ECO:0000256" key="5">
    <source>
        <dbReference type="ARBA" id="ARBA00022980"/>
    </source>
</evidence>
<dbReference type="GO" id="GO:0006412">
    <property type="term" value="P:translation"/>
    <property type="evidence" value="ECO:0007669"/>
    <property type="project" value="UniProtKB-UniRule"/>
</dbReference>
<dbReference type="GO" id="GO:0005829">
    <property type="term" value="C:cytosol"/>
    <property type="evidence" value="ECO:0007669"/>
    <property type="project" value="TreeGrafter"/>
</dbReference>
<comment type="similarity">
    <text evidence="2 8">Belongs to the bacterial ribosomal protein bS20 family.</text>
</comment>
<protein>
    <recommendedName>
        <fullName evidence="7 8">Small ribosomal subunit protein bS20</fullName>
    </recommendedName>
</protein>
<reference evidence="11 13" key="3">
    <citation type="journal article" date="2021" name="AMB Express">
        <title>Isolation and characterisation of Methylocystis spp. for poly-3-hydroxybutyrate production using waste methane feedstocks.</title>
        <authorList>
            <person name="Rumah B.L."/>
            <person name="Stead C.E."/>
            <person name="Claxton Stevens B.H."/>
            <person name="Minton N.P."/>
            <person name="Grosse-Honebrink A."/>
            <person name="Zhang Y."/>
        </authorList>
    </citation>
    <scope>NUCLEOTIDE SEQUENCE [LARGE SCALE GENOMIC DNA]</scope>
    <source>
        <strain evidence="11 13">BRCS1</strain>
    </source>
</reference>
<sequence length="90" mass="9727">MANTSSAKKAVRQIARRTSVNRARRSRMRTFVRKVEEAIASGDASVAADALQNAVPIVMRAAQRGVIHKNTASRKVSRLTARVKALAAQA</sequence>
<evidence type="ECO:0000313" key="11">
    <source>
        <dbReference type="EMBL" id="QGM95501.1"/>
    </source>
</evidence>
<dbReference type="Gene3D" id="1.20.58.110">
    <property type="entry name" value="Ribosomal protein S20"/>
    <property type="match status" value="1"/>
</dbReference>
<evidence type="ECO:0000256" key="9">
    <source>
        <dbReference type="SAM" id="MobiDB-lite"/>
    </source>
</evidence>
<evidence type="ECO:0000256" key="1">
    <source>
        <dbReference type="ARBA" id="ARBA00003134"/>
    </source>
</evidence>
<dbReference type="EMBL" id="CP044328">
    <property type="protein sequence ID" value="QGM95501.1"/>
    <property type="molecule type" value="Genomic_DNA"/>
</dbReference>
<dbReference type="GO" id="GO:0070181">
    <property type="term" value="F:small ribosomal subunit rRNA binding"/>
    <property type="evidence" value="ECO:0007669"/>
    <property type="project" value="TreeGrafter"/>
</dbReference>
<dbReference type="PANTHER" id="PTHR33398">
    <property type="entry name" value="30S RIBOSOMAL PROTEIN S20"/>
    <property type="match status" value="1"/>
</dbReference>
<dbReference type="HAMAP" id="MF_00500">
    <property type="entry name" value="Ribosomal_bS20"/>
    <property type="match status" value="1"/>
</dbReference>
<dbReference type="FunFam" id="1.20.58.110:FF:000001">
    <property type="entry name" value="30S ribosomal protein S20"/>
    <property type="match status" value="1"/>
</dbReference>
<dbReference type="GO" id="GO:0003735">
    <property type="term" value="F:structural constituent of ribosome"/>
    <property type="evidence" value="ECO:0007669"/>
    <property type="project" value="InterPro"/>
</dbReference>
<name>A0A3G8M9P5_9HYPH</name>
<reference evidence="10 12" key="1">
    <citation type="submission" date="2018-11" db="EMBL/GenBank/DDBJ databases">
        <title>Genome squencing of methanotrophic bacteria isolated from alkaline groundwater in Korea.</title>
        <authorList>
            <person name="Nguyen L.N."/>
        </authorList>
    </citation>
    <scope>NUCLEOTIDE SEQUENCE [LARGE SCALE GENOMIC DNA]</scope>
    <source>
        <strain evidence="10 12">GW6</strain>
    </source>
</reference>
<keyword evidence="5 8" id="KW-0689">Ribosomal protein</keyword>
<dbReference type="InterPro" id="IPR002583">
    <property type="entry name" value="Ribosomal_bS20"/>
</dbReference>
<evidence type="ECO:0000256" key="7">
    <source>
        <dbReference type="ARBA" id="ARBA00035136"/>
    </source>
</evidence>
<evidence type="ECO:0000313" key="10">
    <source>
        <dbReference type="EMBL" id="AZG78527.1"/>
    </source>
</evidence>
<evidence type="ECO:0000256" key="6">
    <source>
        <dbReference type="ARBA" id="ARBA00023274"/>
    </source>
</evidence>
<evidence type="ECO:0000313" key="13">
    <source>
        <dbReference type="Proteomes" id="UP000424673"/>
    </source>
</evidence>
<dbReference type="Pfam" id="PF01649">
    <property type="entry name" value="Ribosomal_S20p"/>
    <property type="match status" value="1"/>
</dbReference>
<evidence type="ECO:0000256" key="8">
    <source>
        <dbReference type="HAMAP-Rule" id="MF_00500"/>
    </source>
</evidence>
<dbReference type="SUPFAM" id="SSF46992">
    <property type="entry name" value="Ribosomal protein S20"/>
    <property type="match status" value="1"/>
</dbReference>
<evidence type="ECO:0000256" key="4">
    <source>
        <dbReference type="ARBA" id="ARBA00022884"/>
    </source>
</evidence>
<evidence type="ECO:0000256" key="2">
    <source>
        <dbReference type="ARBA" id="ARBA00007634"/>
    </source>
</evidence>
<dbReference type="NCBIfam" id="TIGR00029">
    <property type="entry name" value="S20"/>
    <property type="match status" value="1"/>
</dbReference>
<keyword evidence="6 8" id="KW-0687">Ribonucleoprotein</keyword>
<dbReference type="RefSeq" id="WP_026222925.1">
    <property type="nucleotide sequence ID" value="NZ_CP034086.1"/>
</dbReference>
<keyword evidence="13" id="KW-1185">Reference proteome</keyword>
<accession>A0A3G8M9P5</accession>